<evidence type="ECO:0000313" key="1">
    <source>
        <dbReference type="EMBL" id="SPD62349.1"/>
    </source>
</evidence>
<dbReference type="Proteomes" id="UP000255168">
    <property type="component" value="Plasmid III"/>
</dbReference>
<accession>A0A375HW34</accession>
<sequence length="77" mass="8586">MFDNCERQNHFRPASTGGIVCRSSQPYCCEWVAVLLFTLLQAGTPWYIFDQAPAKGTSLHTTPGGWCSAESRLRSMT</sequence>
<dbReference type="EMBL" id="LT984808">
    <property type="protein sequence ID" value="SPD62349.1"/>
    <property type="molecule type" value="Genomic_DNA"/>
</dbReference>
<dbReference type="AlphaFoldDB" id="A0A375HW34"/>
<organism evidence="1 2">
    <name type="scientific">Cupriavidus neocaledonicus</name>
    <dbReference type="NCBI Taxonomy" id="1040979"/>
    <lineage>
        <taxon>Bacteria</taxon>
        <taxon>Pseudomonadati</taxon>
        <taxon>Pseudomonadota</taxon>
        <taxon>Betaproteobacteria</taxon>
        <taxon>Burkholderiales</taxon>
        <taxon>Burkholderiaceae</taxon>
        <taxon>Cupriavidus</taxon>
    </lineage>
</organism>
<keyword evidence="1" id="KW-0614">Plasmid</keyword>
<gene>
    <name evidence="1" type="ORF">CBM2607_P10348</name>
</gene>
<reference evidence="1 2" key="1">
    <citation type="submission" date="2018-01" db="EMBL/GenBank/DDBJ databases">
        <authorList>
            <person name="Clerissi C."/>
        </authorList>
    </citation>
    <scope>NUCLEOTIDE SEQUENCE [LARGE SCALE GENOMIC DNA]</scope>
    <source>
        <strain evidence="1">Cupriavidus taiwanensis STM 6160</strain>
        <plasmid evidence="2">iii</plasmid>
    </source>
</reference>
<geneLocation type="plasmid" evidence="2">
    <name>iii</name>
</geneLocation>
<proteinExistence type="predicted"/>
<evidence type="ECO:0000313" key="2">
    <source>
        <dbReference type="Proteomes" id="UP000255168"/>
    </source>
</evidence>
<protein>
    <submittedName>
        <fullName evidence="1">Uncharacterized protein</fullName>
    </submittedName>
</protein>
<name>A0A375HW34_9BURK</name>